<keyword evidence="6 8" id="KW-0472">Membrane</keyword>
<evidence type="ECO:0000256" key="4">
    <source>
        <dbReference type="ARBA" id="ARBA00022692"/>
    </source>
</evidence>
<protein>
    <recommendedName>
        <fullName evidence="8">Cell division protein FtsQ</fullName>
    </recommendedName>
</protein>
<evidence type="ECO:0000256" key="7">
    <source>
        <dbReference type="ARBA" id="ARBA00023306"/>
    </source>
</evidence>
<gene>
    <name evidence="8" type="primary">ftsQ</name>
    <name evidence="11" type="ORF">RM445_13725</name>
</gene>
<dbReference type="Pfam" id="PF03799">
    <property type="entry name" value="FtsQ_DivIB_C"/>
    <property type="match status" value="1"/>
</dbReference>
<accession>A0ABU2N9F8</accession>
<dbReference type="PANTHER" id="PTHR37820:SF1">
    <property type="entry name" value="CELL DIVISION PROTEIN FTSQ"/>
    <property type="match status" value="1"/>
</dbReference>
<dbReference type="InterPro" id="IPR005548">
    <property type="entry name" value="Cell_div_FtsQ/DivIB_C"/>
</dbReference>
<dbReference type="RefSeq" id="WP_311556611.1">
    <property type="nucleotide sequence ID" value="NZ_JAVREJ010000008.1"/>
</dbReference>
<evidence type="ECO:0000256" key="8">
    <source>
        <dbReference type="HAMAP-Rule" id="MF_00911"/>
    </source>
</evidence>
<feature type="compositionally biased region" description="Basic and acidic residues" evidence="9">
    <location>
        <begin position="16"/>
        <end position="67"/>
    </location>
</feature>
<dbReference type="InterPro" id="IPR026579">
    <property type="entry name" value="FtsQ"/>
</dbReference>
<proteinExistence type="inferred from homology"/>
<evidence type="ECO:0000256" key="5">
    <source>
        <dbReference type="ARBA" id="ARBA00022989"/>
    </source>
</evidence>
<evidence type="ECO:0000256" key="1">
    <source>
        <dbReference type="ARBA" id="ARBA00004370"/>
    </source>
</evidence>
<dbReference type="EMBL" id="JAVREJ010000008">
    <property type="protein sequence ID" value="MDT0350586.1"/>
    <property type="molecule type" value="Genomic_DNA"/>
</dbReference>
<keyword evidence="12" id="KW-1185">Reference proteome</keyword>
<dbReference type="InterPro" id="IPR050487">
    <property type="entry name" value="FtsQ_DivIB"/>
</dbReference>
<keyword evidence="5 8" id="KW-1133">Transmembrane helix</keyword>
<evidence type="ECO:0000256" key="6">
    <source>
        <dbReference type="ARBA" id="ARBA00023136"/>
    </source>
</evidence>
<evidence type="ECO:0000313" key="11">
    <source>
        <dbReference type="EMBL" id="MDT0350586.1"/>
    </source>
</evidence>
<comment type="similarity">
    <text evidence="8">Belongs to the FtsQ/DivIB family. FtsQ subfamily.</text>
</comment>
<reference evidence="12" key="1">
    <citation type="submission" date="2023-07" db="EMBL/GenBank/DDBJ databases">
        <title>30 novel species of actinomycetes from the DSMZ collection.</title>
        <authorList>
            <person name="Nouioui I."/>
        </authorList>
    </citation>
    <scope>NUCLEOTIDE SEQUENCE [LARGE SCALE GENOMIC DNA]</scope>
    <source>
        <strain evidence="12">DSM 45834</strain>
    </source>
</reference>
<name>A0ABU2N9F8_9PSEU</name>
<keyword evidence="4 8" id="KW-0812">Transmembrane</keyword>
<evidence type="ECO:0000313" key="12">
    <source>
        <dbReference type="Proteomes" id="UP001183202"/>
    </source>
</evidence>
<dbReference type="Proteomes" id="UP001183202">
    <property type="component" value="Unassembled WGS sequence"/>
</dbReference>
<evidence type="ECO:0000256" key="3">
    <source>
        <dbReference type="ARBA" id="ARBA00022618"/>
    </source>
</evidence>
<feature type="region of interest" description="Disordered" evidence="9">
    <location>
        <begin position="290"/>
        <end position="325"/>
    </location>
</feature>
<dbReference type="PROSITE" id="PS51779">
    <property type="entry name" value="POTRA"/>
    <property type="match status" value="1"/>
</dbReference>
<evidence type="ECO:0000256" key="2">
    <source>
        <dbReference type="ARBA" id="ARBA00022475"/>
    </source>
</evidence>
<keyword evidence="7 8" id="KW-0131">Cell cycle</keyword>
<comment type="caution">
    <text evidence="11">The sequence shown here is derived from an EMBL/GenBank/DDBJ whole genome shotgun (WGS) entry which is preliminary data.</text>
</comment>
<evidence type="ECO:0000256" key="9">
    <source>
        <dbReference type="SAM" id="MobiDB-lite"/>
    </source>
</evidence>
<sequence>MTRPTRRPTAAGRSRGRGDRTTRAAADWDRAGRGRAARERTADDARRRGDVPPVRPADDDGARRDETVPPGAVPTPRGPARRGPKGAAAGGPARAPLPPRYRRRRLAAALIGAVLLLVVVGFGTRVLLYDAHLADVEDVTVTGLVTVPEQAVRNAAAVAPGGPLVSIDTVGIAERVAAVEGVAAVKVRRAWPHTVEIEVTERVPVALWQTPQGLFEVDTTGLSYRRAPEPPPALPRLTFAGVGPDDPATAAAITVLRELAEPVRAQVATVEVAGTQVTLGLVDERSVRWGDPERSADKSAVLGPLLGQPGTVYDVSSPDLPTVRR</sequence>
<feature type="compositionally biased region" description="Low complexity" evidence="9">
    <location>
        <begin position="85"/>
        <end position="94"/>
    </location>
</feature>
<keyword evidence="2 8" id="KW-1003">Cell membrane</keyword>
<feature type="domain" description="POTRA" evidence="10">
    <location>
        <begin position="134"/>
        <end position="202"/>
    </location>
</feature>
<feature type="region of interest" description="Disordered" evidence="9">
    <location>
        <begin position="1"/>
        <end position="98"/>
    </location>
</feature>
<comment type="function">
    <text evidence="8">Essential cell division protein.</text>
</comment>
<dbReference type="HAMAP" id="MF_00911">
    <property type="entry name" value="FtsQ_subfam"/>
    <property type="match status" value="1"/>
</dbReference>
<feature type="transmembrane region" description="Helical" evidence="8">
    <location>
        <begin position="106"/>
        <end position="128"/>
    </location>
</feature>
<dbReference type="Pfam" id="PF08478">
    <property type="entry name" value="POTRA_1"/>
    <property type="match status" value="1"/>
</dbReference>
<comment type="subcellular location">
    <subcellularLocation>
        <location evidence="8">Cell membrane</location>
        <topology evidence="8">Single-pass type II membrane protein</topology>
    </subcellularLocation>
    <subcellularLocation>
        <location evidence="1">Membrane</location>
    </subcellularLocation>
    <text evidence="8">Localizes to the division septum.</text>
</comment>
<keyword evidence="3 8" id="KW-0132">Cell division</keyword>
<dbReference type="InterPro" id="IPR013685">
    <property type="entry name" value="POTRA_FtsQ_type"/>
</dbReference>
<dbReference type="Gene3D" id="3.10.20.310">
    <property type="entry name" value="membrane protein fhac"/>
    <property type="match status" value="1"/>
</dbReference>
<organism evidence="11 12">
    <name type="scientific">Pseudonocardia charpentierae</name>
    <dbReference type="NCBI Taxonomy" id="3075545"/>
    <lineage>
        <taxon>Bacteria</taxon>
        <taxon>Bacillati</taxon>
        <taxon>Actinomycetota</taxon>
        <taxon>Actinomycetes</taxon>
        <taxon>Pseudonocardiales</taxon>
        <taxon>Pseudonocardiaceae</taxon>
        <taxon>Pseudonocardia</taxon>
    </lineage>
</organism>
<dbReference type="InterPro" id="IPR034746">
    <property type="entry name" value="POTRA"/>
</dbReference>
<dbReference type="PANTHER" id="PTHR37820">
    <property type="entry name" value="CELL DIVISION PROTEIN DIVIB"/>
    <property type="match status" value="1"/>
</dbReference>
<evidence type="ECO:0000259" key="10">
    <source>
        <dbReference type="PROSITE" id="PS51779"/>
    </source>
</evidence>